<keyword evidence="1" id="KW-0812">Transmembrane</keyword>
<evidence type="ECO:0000313" key="3">
    <source>
        <dbReference type="Proteomes" id="UP000196531"/>
    </source>
</evidence>
<keyword evidence="1" id="KW-0472">Membrane</keyword>
<evidence type="ECO:0000313" key="2">
    <source>
        <dbReference type="EMBL" id="OUR96412.1"/>
    </source>
</evidence>
<comment type="caution">
    <text evidence="2">The sequence shown here is derived from an EMBL/GenBank/DDBJ whole genome shotgun (WGS) entry which is preliminary data.</text>
</comment>
<evidence type="ECO:0000256" key="1">
    <source>
        <dbReference type="SAM" id="Phobius"/>
    </source>
</evidence>
<evidence type="ECO:0008006" key="4">
    <source>
        <dbReference type="Google" id="ProtNLM"/>
    </source>
</evidence>
<dbReference type="InterPro" id="IPR003425">
    <property type="entry name" value="CCB3/YggT"/>
</dbReference>
<proteinExistence type="predicted"/>
<accession>A0A1Y5FCQ7</accession>
<name>A0A1Y5FCQ7_9BACT</name>
<keyword evidence="1" id="KW-1133">Transmembrane helix</keyword>
<feature type="transmembrane region" description="Helical" evidence="1">
    <location>
        <begin position="12"/>
        <end position="29"/>
    </location>
</feature>
<dbReference type="AlphaFoldDB" id="A0A1Y5FCQ7"/>
<dbReference type="Pfam" id="PF02325">
    <property type="entry name" value="CCB3_YggT"/>
    <property type="match status" value="1"/>
</dbReference>
<dbReference type="EMBL" id="MAAO01000006">
    <property type="protein sequence ID" value="OUR96412.1"/>
    <property type="molecule type" value="Genomic_DNA"/>
</dbReference>
<protein>
    <recommendedName>
        <fullName evidence="4">YggT family protein</fullName>
    </recommendedName>
</protein>
<dbReference type="Proteomes" id="UP000196531">
    <property type="component" value="Unassembled WGS sequence"/>
</dbReference>
<gene>
    <name evidence="2" type="ORF">A9Q84_08655</name>
</gene>
<dbReference type="GO" id="GO:0016020">
    <property type="term" value="C:membrane"/>
    <property type="evidence" value="ECO:0007669"/>
    <property type="project" value="InterPro"/>
</dbReference>
<sequence>MTLGIIRSLIEIYILLLFVDVILSYLPQFKRNVWVMRIHKGANYTCAPIRKYLPNDLPFDFSPLVVILVLTILKALW</sequence>
<organism evidence="2 3">
    <name type="scientific">Halobacteriovorax marinus</name>
    <dbReference type="NCBI Taxonomy" id="97084"/>
    <lineage>
        <taxon>Bacteria</taxon>
        <taxon>Pseudomonadati</taxon>
        <taxon>Bdellovibrionota</taxon>
        <taxon>Bacteriovoracia</taxon>
        <taxon>Bacteriovoracales</taxon>
        <taxon>Halobacteriovoraceae</taxon>
        <taxon>Halobacteriovorax</taxon>
    </lineage>
</organism>
<reference evidence="3" key="1">
    <citation type="journal article" date="2017" name="Proc. Natl. Acad. Sci. U.S.A.">
        <title>Simulation of Deepwater Horizon oil plume reveals substrate specialization within a complex community of hydrocarbon-degraders.</title>
        <authorList>
            <person name="Hu P."/>
            <person name="Dubinsky E.A."/>
            <person name="Probst A.J."/>
            <person name="Wang J."/>
            <person name="Sieber C.M.K."/>
            <person name="Tom L.M."/>
            <person name="Gardinali P."/>
            <person name="Banfield J.F."/>
            <person name="Atlas R.M."/>
            <person name="Andersen G.L."/>
        </authorList>
    </citation>
    <scope>NUCLEOTIDE SEQUENCE [LARGE SCALE GENOMIC DNA]</scope>
</reference>